<feature type="compositionally biased region" description="Pro residues" evidence="5">
    <location>
        <begin position="219"/>
        <end position="232"/>
    </location>
</feature>
<dbReference type="GO" id="GO:0000724">
    <property type="term" value="P:double-strand break repair via homologous recombination"/>
    <property type="evidence" value="ECO:0007669"/>
    <property type="project" value="TreeGrafter"/>
</dbReference>
<keyword evidence="4" id="KW-0234">DNA repair</keyword>
<accession>A0AAV1JYC4</accession>
<evidence type="ECO:0000256" key="5">
    <source>
        <dbReference type="SAM" id="MobiDB-lite"/>
    </source>
</evidence>
<evidence type="ECO:0000256" key="2">
    <source>
        <dbReference type="ARBA" id="ARBA00022763"/>
    </source>
</evidence>
<name>A0AAV1JYC4_9NEOP</name>
<protein>
    <submittedName>
        <fullName evidence="6">Uncharacterized protein</fullName>
    </submittedName>
</protein>
<dbReference type="PANTHER" id="PTHR12132">
    <property type="entry name" value="DNA REPAIR AND RECOMBINATION PROTEIN RAD52, RAD59"/>
    <property type="match status" value="1"/>
</dbReference>
<dbReference type="InterPro" id="IPR042525">
    <property type="entry name" value="Rad52_Rad59_Rad22_sf"/>
</dbReference>
<dbReference type="PANTHER" id="PTHR12132:SF1">
    <property type="entry name" value="DNA REPAIR PROTEIN RAD52 HOMOLOG"/>
    <property type="match status" value="1"/>
</dbReference>
<dbReference type="Proteomes" id="UP001497472">
    <property type="component" value="Unassembled WGS sequence"/>
</dbReference>
<feature type="region of interest" description="Disordered" evidence="5">
    <location>
        <begin position="292"/>
        <end position="327"/>
    </location>
</feature>
<dbReference type="GO" id="GO:0005634">
    <property type="term" value="C:nucleus"/>
    <property type="evidence" value="ECO:0007669"/>
    <property type="project" value="TreeGrafter"/>
</dbReference>
<dbReference type="InterPro" id="IPR007232">
    <property type="entry name" value="Rad52_Rad59_Rad22"/>
</dbReference>
<feature type="region of interest" description="Disordered" evidence="5">
    <location>
        <begin position="140"/>
        <end position="162"/>
    </location>
</feature>
<dbReference type="GO" id="GO:0045002">
    <property type="term" value="P:double-strand break repair via single-strand annealing"/>
    <property type="evidence" value="ECO:0007669"/>
    <property type="project" value="TreeGrafter"/>
</dbReference>
<sequence>MQRKPGFPVANCNIKMPDSTLVSEVGDDDIEPQQRRQQLINFGHSQWGFNNWNWTVTKQDLDFVELQNGRYSAGVAAFVNVTVKNLDLHRENVGYATSNGVTKGSAIHRARKCAVTNALRETLLSFGGNVSTELLELLETNKPESTVPEPESTPKPTEPKNLVRKEEIVLNGASVNVPNVIPIRPPPPAIKNAVNIPPPIAKAHPMPANLPPAANRPPLAAPRPPPPPPAPHVRPNNEAANDEEARAERKRRQKQAQEEFRLKQLQKQNLDNELDKNSSSIDNILMAIPSQDIVTEETGNTIEEGKRKSPSPRLATPRSVGPVTVSY</sequence>
<comment type="caution">
    <text evidence="6">The sequence shown here is derived from an EMBL/GenBank/DDBJ whole genome shotgun (WGS) entry which is preliminary data.</text>
</comment>
<proteinExistence type="inferred from homology"/>
<comment type="similarity">
    <text evidence="1">Belongs to the RAD52 family.</text>
</comment>
<gene>
    <name evidence="6" type="ORF">LNINA_LOCUS12122</name>
</gene>
<evidence type="ECO:0000313" key="7">
    <source>
        <dbReference type="Proteomes" id="UP001497472"/>
    </source>
</evidence>
<dbReference type="InterPro" id="IPR041247">
    <property type="entry name" value="Rad52_fam"/>
</dbReference>
<dbReference type="GO" id="GO:0006312">
    <property type="term" value="P:mitotic recombination"/>
    <property type="evidence" value="ECO:0007669"/>
    <property type="project" value="TreeGrafter"/>
</dbReference>
<keyword evidence="3" id="KW-0233">DNA recombination</keyword>
<dbReference type="Gene3D" id="3.30.390.80">
    <property type="entry name" value="DNA repair protein Rad52/59/22"/>
    <property type="match status" value="1"/>
</dbReference>
<evidence type="ECO:0000256" key="4">
    <source>
        <dbReference type="ARBA" id="ARBA00023204"/>
    </source>
</evidence>
<keyword evidence="7" id="KW-1185">Reference proteome</keyword>
<dbReference type="Pfam" id="PF04098">
    <property type="entry name" value="Rad52_Rad22"/>
    <property type="match status" value="1"/>
</dbReference>
<evidence type="ECO:0000256" key="3">
    <source>
        <dbReference type="ARBA" id="ARBA00023172"/>
    </source>
</evidence>
<organism evidence="6 7">
    <name type="scientific">Leptosia nina</name>
    <dbReference type="NCBI Taxonomy" id="320188"/>
    <lineage>
        <taxon>Eukaryota</taxon>
        <taxon>Metazoa</taxon>
        <taxon>Ecdysozoa</taxon>
        <taxon>Arthropoda</taxon>
        <taxon>Hexapoda</taxon>
        <taxon>Insecta</taxon>
        <taxon>Pterygota</taxon>
        <taxon>Neoptera</taxon>
        <taxon>Endopterygota</taxon>
        <taxon>Lepidoptera</taxon>
        <taxon>Glossata</taxon>
        <taxon>Ditrysia</taxon>
        <taxon>Papilionoidea</taxon>
        <taxon>Pieridae</taxon>
        <taxon>Pierinae</taxon>
        <taxon>Leptosia</taxon>
    </lineage>
</organism>
<feature type="region of interest" description="Disordered" evidence="5">
    <location>
        <begin position="205"/>
        <end position="258"/>
    </location>
</feature>
<evidence type="ECO:0000256" key="1">
    <source>
        <dbReference type="ARBA" id="ARBA00006638"/>
    </source>
</evidence>
<keyword evidence="2" id="KW-0227">DNA damage</keyword>
<reference evidence="6 7" key="1">
    <citation type="submission" date="2023-11" db="EMBL/GenBank/DDBJ databases">
        <authorList>
            <person name="Okamura Y."/>
        </authorList>
    </citation>
    <scope>NUCLEOTIDE SEQUENCE [LARGE SCALE GENOMIC DNA]</scope>
</reference>
<dbReference type="EMBL" id="CAVLEF010000203">
    <property type="protein sequence ID" value="CAK1553105.1"/>
    <property type="molecule type" value="Genomic_DNA"/>
</dbReference>
<dbReference type="AlphaFoldDB" id="A0AAV1JYC4"/>
<dbReference type="SUPFAM" id="SSF54768">
    <property type="entry name" value="dsRNA-binding domain-like"/>
    <property type="match status" value="1"/>
</dbReference>
<evidence type="ECO:0000313" key="6">
    <source>
        <dbReference type="EMBL" id="CAK1553105.1"/>
    </source>
</evidence>